<protein>
    <recommendedName>
        <fullName evidence="2">Tip attachment protein J HDII-ins2 domain-containing protein</fullName>
    </recommendedName>
</protein>
<dbReference type="RefSeq" id="WP_097928967.1">
    <property type="nucleotide sequence ID" value="NZ_OCTN01000002.1"/>
</dbReference>
<evidence type="ECO:0000256" key="1">
    <source>
        <dbReference type="SAM" id="Phobius"/>
    </source>
</evidence>
<organism evidence="3 4">
    <name type="scientific">Pontivivens marinum</name>
    <dbReference type="NCBI Taxonomy" id="1690039"/>
    <lineage>
        <taxon>Bacteria</taxon>
        <taxon>Pseudomonadati</taxon>
        <taxon>Pseudomonadota</taxon>
        <taxon>Alphaproteobacteria</taxon>
        <taxon>Rhodobacterales</taxon>
        <taxon>Paracoccaceae</taxon>
        <taxon>Pontivivens</taxon>
    </lineage>
</organism>
<dbReference type="EMBL" id="OCTN01000002">
    <property type="protein sequence ID" value="SOH93380.1"/>
    <property type="molecule type" value="Genomic_DNA"/>
</dbReference>
<evidence type="ECO:0000313" key="4">
    <source>
        <dbReference type="Proteomes" id="UP000220034"/>
    </source>
</evidence>
<dbReference type="Pfam" id="PF24801">
    <property type="entry name" value="FNIII-A_GpJ"/>
    <property type="match status" value="1"/>
</dbReference>
<feature type="transmembrane region" description="Helical" evidence="1">
    <location>
        <begin position="86"/>
        <end position="106"/>
    </location>
</feature>
<evidence type="ECO:0000259" key="2">
    <source>
        <dbReference type="Pfam" id="PF24801"/>
    </source>
</evidence>
<keyword evidence="1" id="KW-1133">Transmembrane helix</keyword>
<feature type="domain" description="Tip attachment protein J HDII-ins2" evidence="2">
    <location>
        <begin position="260"/>
        <end position="384"/>
    </location>
</feature>
<accession>A0A2C9CQ84</accession>
<keyword evidence="1" id="KW-0812">Transmembrane</keyword>
<dbReference type="InterPro" id="IPR055385">
    <property type="entry name" value="GpJ_HDII-ins2"/>
</dbReference>
<proteinExistence type="predicted"/>
<keyword evidence="1" id="KW-0472">Membrane</keyword>
<dbReference type="InterPro" id="IPR013783">
    <property type="entry name" value="Ig-like_fold"/>
</dbReference>
<gene>
    <name evidence="3" type="ORF">SAMN06273572_10256</name>
</gene>
<keyword evidence="4" id="KW-1185">Reference proteome</keyword>
<dbReference type="OrthoDB" id="7349961at2"/>
<dbReference type="Gene3D" id="2.60.40.10">
    <property type="entry name" value="Immunoglobulins"/>
    <property type="match status" value="1"/>
</dbReference>
<name>A0A2C9CQ84_9RHOB</name>
<sequence>MPDSIELVTAPHNFAPVAVSWIAPGATIMEMVGAHIPLEHRGACYVVLSRGDRAWPVPIDMWGKVRPKPGTTVEIARRVEGDVLRMALLVAVSVFAPYLAGTLLPVGVAAETLALVTAGIGLVGNLLINALIPPPEPQTVQKSDPRYAITGNSNAFNPWGIVPSVLGRHRMYPVLTGRGYTELVGDDVYYRFRAVWSYGTGHLEDLRIGETSITAFSDVEIELRNFDETRTRAAIPELADMDCVFLGDEAPMALYPSDISEVHESVALLMDAPVLRETEANTASFSVDLSLSEGLYGVTRSGTKKFKITVVVDYEYRAVGSDMWIDAGSEEYSGLIQTSFGVSKTITPAAPGKFEVRITRRTEDEATSGATLYGATTLSVIRSVSAEPLPNIPKTCEIALRVKATDQLSGSLQSLNGIFWRHAPVWDGAEWSAPQPVRHPAWAYALAMQGDHLARPVPDVQIDPDDLKEWADVEPHWTCDMVVDQPERLADVLRAIAATGRATPTRRDLKYTIVRDLADGPIAGHMSQRTVSGFEFERVVRPAVHALRMRYISEAHGWQQHELTVYDDGYDAGNATNIETMELRGFVLTGDDTDQGNIWRIGRYHIAAYRLRPEEFTWTTDWEHVRYNNGDKIIVQHDVALFGVGAGRIVEVGTVGTSIAWVRMDERFRLSDGAPETAAEIASTQSYTDGAVMHLSPVAEPVSFAVAGARSARAEDRGAILYLDPVAREVSFDRTQGAAVSGTRRLRLRGRDRDGDTVLGEVTYEAGEVATFHFVDRIDVGALAVGDHVMLEEIEAEPVTLLVRRIGRSGVDSATFSAVAAAPGVLVADQGLIPAYDPQITDLPVLDLQGPALPVVARAVSDETSWLEQRGGAAQPRILVALQADTQRGVSAAQYRLRWRQAEAGLEAGGSGTGNGTSPRWQVGPFEPVSSRYLYTAALQDGVLYEVAVQSLDALGRSRGWVAAGSVVASAYDAPPPDVVQLLARLNGFDLTLSWPAVATPDLRGYEVRYAFDPAVSWDAAQPMLEVPAGQVAATVARRTGHWMVRAVDYSGQTSLAEASVLVAADNTQHRLVYSAELVDAGYAVGFADPEVGAAEDTSGAVRLLAENDAYPASAVWTKSTGGSFTETAAHKLYLLDCEIDAYAEHSGGGVPGKWSVEIARQPEGLLSEIAQLRGIVPGEEFELGGVTLAYLVLRSEDAQTTPVVRSAKWRILEAPRAEFGEVTSSDSSYVEVVFDWPFGQVPQVQVTAKDASDVVSLQVYSVSANRFRVLAYDGAGAPVVAELSWTATGYGQRVNIPASAALPAPPPRYS</sequence>
<evidence type="ECO:0000313" key="3">
    <source>
        <dbReference type="EMBL" id="SOH93380.1"/>
    </source>
</evidence>
<reference evidence="4" key="1">
    <citation type="submission" date="2017-09" db="EMBL/GenBank/DDBJ databases">
        <authorList>
            <person name="Varghese N."/>
            <person name="Submissions S."/>
        </authorList>
    </citation>
    <scope>NUCLEOTIDE SEQUENCE [LARGE SCALE GENOMIC DNA]</scope>
    <source>
        <strain evidence="4">C7</strain>
    </source>
</reference>
<dbReference type="Proteomes" id="UP000220034">
    <property type="component" value="Unassembled WGS sequence"/>
</dbReference>